<feature type="domain" description="YCII-related" evidence="2">
    <location>
        <begin position="1"/>
        <end position="83"/>
    </location>
</feature>
<dbReference type="Proteomes" id="UP000229757">
    <property type="component" value="Chromosome"/>
</dbReference>
<dbReference type="Gene3D" id="3.30.70.1060">
    <property type="entry name" value="Dimeric alpha+beta barrel"/>
    <property type="match status" value="1"/>
</dbReference>
<dbReference type="AlphaFoldDB" id="A0A2K8KPT1"/>
<dbReference type="EMBL" id="CP011797">
    <property type="protein sequence ID" value="ATX75871.1"/>
    <property type="molecule type" value="Genomic_DNA"/>
</dbReference>
<dbReference type="InterPro" id="IPR005545">
    <property type="entry name" value="YCII"/>
</dbReference>
<evidence type="ECO:0000313" key="4">
    <source>
        <dbReference type="Proteomes" id="UP000229757"/>
    </source>
</evidence>
<comment type="similarity">
    <text evidence="1">Belongs to the YciI family.</text>
</comment>
<organism evidence="3 4">
    <name type="scientific">Reinekea forsetii</name>
    <dbReference type="NCBI Taxonomy" id="1336806"/>
    <lineage>
        <taxon>Bacteria</taxon>
        <taxon>Pseudomonadati</taxon>
        <taxon>Pseudomonadota</taxon>
        <taxon>Gammaproteobacteria</taxon>
        <taxon>Oceanospirillales</taxon>
        <taxon>Saccharospirillaceae</taxon>
        <taxon>Reinekea</taxon>
    </lineage>
</organism>
<keyword evidence="4" id="KW-1185">Reference proteome</keyword>
<dbReference type="RefSeq" id="WP_100256252.1">
    <property type="nucleotide sequence ID" value="NZ_CP011797.1"/>
</dbReference>
<proteinExistence type="inferred from homology"/>
<evidence type="ECO:0000313" key="3">
    <source>
        <dbReference type="EMBL" id="ATX75871.1"/>
    </source>
</evidence>
<name>A0A2K8KPT1_9GAMM</name>
<evidence type="ECO:0000256" key="1">
    <source>
        <dbReference type="ARBA" id="ARBA00007689"/>
    </source>
</evidence>
<sequence length="96" mass="11173">MRLACIFTDKIEMNEHRKMYGSDHLNYLKENNKEILIGGGFRDEVDGQFVGGMWILEVASFERATELIENDPYFVPELRSYKLKLWGKACDEPVVL</sequence>
<accession>A0A2K8KPT1</accession>
<dbReference type="InterPro" id="IPR011008">
    <property type="entry name" value="Dimeric_a/b-barrel"/>
</dbReference>
<dbReference type="OrthoDB" id="70894at2"/>
<reference evidence="3 4" key="1">
    <citation type="journal article" date="2017" name="Environ. Microbiol.">
        <title>Genomic and physiological analyses of 'Reinekea forsetii' reveal a versatile opportunistic lifestyle during spring algae blooms.</title>
        <authorList>
            <person name="Avci B."/>
            <person name="Hahnke R.L."/>
            <person name="Chafee M."/>
            <person name="Fischer T."/>
            <person name="Gruber-Vodicka H."/>
            <person name="Tegetmeyer H.E."/>
            <person name="Harder J."/>
            <person name="Fuchs B.M."/>
            <person name="Amann R.I."/>
            <person name="Teeling H."/>
        </authorList>
    </citation>
    <scope>NUCLEOTIDE SEQUENCE [LARGE SCALE GENOMIC DNA]</scope>
    <source>
        <strain evidence="3 4">Hel1_31_D35</strain>
    </source>
</reference>
<protein>
    <recommendedName>
        <fullName evidence="2">YCII-related domain-containing protein</fullName>
    </recommendedName>
</protein>
<dbReference type="KEGG" id="rfo:REIFOR_00703"/>
<gene>
    <name evidence="3" type="ORF">REIFOR_00703</name>
</gene>
<evidence type="ECO:0000259" key="2">
    <source>
        <dbReference type="Pfam" id="PF03795"/>
    </source>
</evidence>
<dbReference type="Pfam" id="PF03795">
    <property type="entry name" value="YCII"/>
    <property type="match status" value="1"/>
</dbReference>
<dbReference type="SUPFAM" id="SSF54909">
    <property type="entry name" value="Dimeric alpha+beta barrel"/>
    <property type="match status" value="1"/>
</dbReference>